<keyword evidence="1" id="KW-0732">Signal</keyword>
<evidence type="ECO:0000256" key="1">
    <source>
        <dbReference type="SAM" id="SignalP"/>
    </source>
</evidence>
<dbReference type="AlphaFoldDB" id="A0A6A6EPG0"/>
<feature type="signal peptide" evidence="1">
    <location>
        <begin position="1"/>
        <end position="30"/>
    </location>
</feature>
<name>A0A6A6EPG0_9PEZI</name>
<feature type="chain" id="PRO_5025351143" evidence="1">
    <location>
        <begin position="31"/>
        <end position="116"/>
    </location>
</feature>
<protein>
    <submittedName>
        <fullName evidence="2">Uncharacterized protein</fullName>
    </submittedName>
</protein>
<accession>A0A6A6EPG0</accession>
<dbReference type="Proteomes" id="UP000800200">
    <property type="component" value="Unassembled WGS sequence"/>
</dbReference>
<proteinExistence type="predicted"/>
<evidence type="ECO:0000313" key="3">
    <source>
        <dbReference type="Proteomes" id="UP000800200"/>
    </source>
</evidence>
<gene>
    <name evidence="2" type="ORF">K469DRAFT_314645</name>
</gene>
<reference evidence="2" key="1">
    <citation type="journal article" date="2020" name="Stud. Mycol.">
        <title>101 Dothideomycetes genomes: a test case for predicting lifestyles and emergence of pathogens.</title>
        <authorList>
            <person name="Haridas S."/>
            <person name="Albert R."/>
            <person name="Binder M."/>
            <person name="Bloem J."/>
            <person name="Labutti K."/>
            <person name="Salamov A."/>
            <person name="Andreopoulos B."/>
            <person name="Baker S."/>
            <person name="Barry K."/>
            <person name="Bills G."/>
            <person name="Bluhm B."/>
            <person name="Cannon C."/>
            <person name="Castanera R."/>
            <person name="Culley D."/>
            <person name="Daum C."/>
            <person name="Ezra D."/>
            <person name="Gonzalez J."/>
            <person name="Henrissat B."/>
            <person name="Kuo A."/>
            <person name="Liang C."/>
            <person name="Lipzen A."/>
            <person name="Lutzoni F."/>
            <person name="Magnuson J."/>
            <person name="Mondo S."/>
            <person name="Nolan M."/>
            <person name="Ohm R."/>
            <person name="Pangilinan J."/>
            <person name="Park H.-J."/>
            <person name="Ramirez L."/>
            <person name="Alfaro M."/>
            <person name="Sun H."/>
            <person name="Tritt A."/>
            <person name="Yoshinaga Y."/>
            <person name="Zwiers L.-H."/>
            <person name="Turgeon B."/>
            <person name="Goodwin S."/>
            <person name="Spatafora J."/>
            <person name="Crous P."/>
            <person name="Grigoriev I."/>
        </authorList>
    </citation>
    <scope>NUCLEOTIDE SEQUENCE</scope>
    <source>
        <strain evidence="2">CBS 207.26</strain>
    </source>
</reference>
<dbReference type="EMBL" id="ML994615">
    <property type="protein sequence ID" value="KAF2192588.1"/>
    <property type="molecule type" value="Genomic_DNA"/>
</dbReference>
<sequence>MELIMRGIVLYYGWLLSLVVLRSLLAKTQGVDQQKHSTGPGTVSTIRQYEPASHPRLTRQVLPLLSQISILIPSTRPAYNSSTNLTLAPRSPSAIVRYQIPKSVQLTKKPRSSFNH</sequence>
<keyword evidence="3" id="KW-1185">Reference proteome</keyword>
<organism evidence="2 3">
    <name type="scientific">Zopfia rhizophila CBS 207.26</name>
    <dbReference type="NCBI Taxonomy" id="1314779"/>
    <lineage>
        <taxon>Eukaryota</taxon>
        <taxon>Fungi</taxon>
        <taxon>Dikarya</taxon>
        <taxon>Ascomycota</taxon>
        <taxon>Pezizomycotina</taxon>
        <taxon>Dothideomycetes</taxon>
        <taxon>Dothideomycetes incertae sedis</taxon>
        <taxon>Zopfiaceae</taxon>
        <taxon>Zopfia</taxon>
    </lineage>
</organism>
<evidence type="ECO:0000313" key="2">
    <source>
        <dbReference type="EMBL" id="KAF2192588.1"/>
    </source>
</evidence>